<accession>A0A1H3NLF6</accession>
<dbReference type="EMBL" id="FNQB01000001">
    <property type="protein sequence ID" value="SDY89638.1"/>
    <property type="molecule type" value="Genomic_DNA"/>
</dbReference>
<keyword evidence="2" id="KW-1185">Reference proteome</keyword>
<organism evidence="1 2">
    <name type="scientific">Asanoa ishikariensis</name>
    <dbReference type="NCBI Taxonomy" id="137265"/>
    <lineage>
        <taxon>Bacteria</taxon>
        <taxon>Bacillati</taxon>
        <taxon>Actinomycetota</taxon>
        <taxon>Actinomycetes</taxon>
        <taxon>Micromonosporales</taxon>
        <taxon>Micromonosporaceae</taxon>
        <taxon>Asanoa</taxon>
    </lineage>
</organism>
<sequence length="59" mass="5925">MVSSGLGSSSAYRTKWTIDNLGNRTEQIGYAIPSVLYACLAVSCSASIGAAVVAGGDLA</sequence>
<name>A0A1H3NLF6_9ACTN</name>
<protein>
    <submittedName>
        <fullName evidence="1">Uncharacterized protein</fullName>
    </submittedName>
</protein>
<evidence type="ECO:0000313" key="1">
    <source>
        <dbReference type="EMBL" id="SDY89638.1"/>
    </source>
</evidence>
<reference evidence="2" key="1">
    <citation type="submission" date="2016-10" db="EMBL/GenBank/DDBJ databases">
        <authorList>
            <person name="Varghese N."/>
            <person name="Submissions S."/>
        </authorList>
    </citation>
    <scope>NUCLEOTIDE SEQUENCE [LARGE SCALE GENOMIC DNA]</scope>
    <source>
        <strain evidence="2">DSM 44718</strain>
    </source>
</reference>
<evidence type="ECO:0000313" key="2">
    <source>
        <dbReference type="Proteomes" id="UP000199632"/>
    </source>
</evidence>
<gene>
    <name evidence="1" type="ORF">SAMN05421684_2151</name>
</gene>
<dbReference type="AlphaFoldDB" id="A0A1H3NLF6"/>
<proteinExistence type="predicted"/>
<dbReference type="RefSeq" id="WP_090789724.1">
    <property type="nucleotide sequence ID" value="NZ_BOND01000026.1"/>
</dbReference>
<dbReference type="Proteomes" id="UP000199632">
    <property type="component" value="Unassembled WGS sequence"/>
</dbReference>